<comment type="caution">
    <text evidence="2">The sequence shown here is derived from an EMBL/GenBank/DDBJ whole genome shotgun (WGS) entry which is preliminary data.</text>
</comment>
<feature type="coiled-coil region" evidence="1">
    <location>
        <begin position="184"/>
        <end position="211"/>
    </location>
</feature>
<keyword evidence="1" id="KW-0175">Coiled coil</keyword>
<evidence type="ECO:0000313" key="2">
    <source>
        <dbReference type="EMBL" id="KAI5391068.1"/>
    </source>
</evidence>
<dbReference type="AlphaFoldDB" id="A0A9D4VX24"/>
<accession>A0A9D4VX24</accession>
<organism evidence="2 3">
    <name type="scientific">Pisum sativum</name>
    <name type="common">Garden pea</name>
    <name type="synonym">Lathyrus oleraceus</name>
    <dbReference type="NCBI Taxonomy" id="3888"/>
    <lineage>
        <taxon>Eukaryota</taxon>
        <taxon>Viridiplantae</taxon>
        <taxon>Streptophyta</taxon>
        <taxon>Embryophyta</taxon>
        <taxon>Tracheophyta</taxon>
        <taxon>Spermatophyta</taxon>
        <taxon>Magnoliopsida</taxon>
        <taxon>eudicotyledons</taxon>
        <taxon>Gunneridae</taxon>
        <taxon>Pentapetalae</taxon>
        <taxon>rosids</taxon>
        <taxon>fabids</taxon>
        <taxon>Fabales</taxon>
        <taxon>Fabaceae</taxon>
        <taxon>Papilionoideae</taxon>
        <taxon>50 kb inversion clade</taxon>
        <taxon>NPAAA clade</taxon>
        <taxon>Hologalegina</taxon>
        <taxon>IRL clade</taxon>
        <taxon>Fabeae</taxon>
        <taxon>Lathyrus</taxon>
    </lineage>
</organism>
<reference evidence="2 3" key="1">
    <citation type="journal article" date="2022" name="Nat. Genet.">
        <title>Improved pea reference genome and pan-genome highlight genomic features and evolutionary characteristics.</title>
        <authorList>
            <person name="Yang T."/>
            <person name="Liu R."/>
            <person name="Luo Y."/>
            <person name="Hu S."/>
            <person name="Wang D."/>
            <person name="Wang C."/>
            <person name="Pandey M.K."/>
            <person name="Ge S."/>
            <person name="Xu Q."/>
            <person name="Li N."/>
            <person name="Li G."/>
            <person name="Huang Y."/>
            <person name="Saxena R.K."/>
            <person name="Ji Y."/>
            <person name="Li M."/>
            <person name="Yan X."/>
            <person name="He Y."/>
            <person name="Liu Y."/>
            <person name="Wang X."/>
            <person name="Xiang C."/>
            <person name="Varshney R.K."/>
            <person name="Ding H."/>
            <person name="Gao S."/>
            <person name="Zong X."/>
        </authorList>
    </citation>
    <scope>NUCLEOTIDE SEQUENCE [LARGE SCALE GENOMIC DNA]</scope>
    <source>
        <strain evidence="2 3">cv. Zhongwan 6</strain>
    </source>
</reference>
<sequence length="242" mass="28379">MGSERRNTLPLKFKLPRVDTLITLRNKIHRKGKELGKRDCRAKESYRQWVVQRAKEVKIPHSVDVPIPPPEPEPVHASKKEVDALKAIIAQFTKENEDLRSKLHALDRDHARLKRKSEEDLKLLSERRKKAKIEEDLIKKYQEGLAQADMGLSSLCKQLKQMEKEQGDNHHWFELAVKEKKALRDETDLEIQDLKLALREAKTKIEVERRLKEEAIRISYVTPQIWKEKCHQVEIAITTVEH</sequence>
<proteinExistence type="predicted"/>
<dbReference type="EMBL" id="JAMSHJ010000007">
    <property type="protein sequence ID" value="KAI5391068.1"/>
    <property type="molecule type" value="Genomic_DNA"/>
</dbReference>
<gene>
    <name evidence="2" type="ORF">KIW84_076073</name>
</gene>
<dbReference type="Gramene" id="Psat07G0607300-T1">
    <property type="protein sequence ID" value="KAI5391068.1"/>
    <property type="gene ID" value="KIW84_076073"/>
</dbReference>
<keyword evidence="3" id="KW-1185">Reference proteome</keyword>
<feature type="coiled-coil region" evidence="1">
    <location>
        <begin position="82"/>
        <end position="134"/>
    </location>
</feature>
<evidence type="ECO:0000313" key="3">
    <source>
        <dbReference type="Proteomes" id="UP001058974"/>
    </source>
</evidence>
<dbReference type="Proteomes" id="UP001058974">
    <property type="component" value="Chromosome 7"/>
</dbReference>
<name>A0A9D4VX24_PEA</name>
<evidence type="ECO:0000256" key="1">
    <source>
        <dbReference type="SAM" id="Coils"/>
    </source>
</evidence>
<protein>
    <submittedName>
        <fullName evidence="2">Uncharacterized protein</fullName>
    </submittedName>
</protein>